<organism evidence="1">
    <name type="scientific">Ralstonia pickettii (strain 12D)</name>
    <dbReference type="NCBI Taxonomy" id="428406"/>
    <lineage>
        <taxon>Bacteria</taxon>
        <taxon>Pseudomonadati</taxon>
        <taxon>Pseudomonadota</taxon>
        <taxon>Betaproteobacteria</taxon>
        <taxon>Burkholderiales</taxon>
        <taxon>Burkholderiaceae</taxon>
        <taxon>Ralstonia</taxon>
    </lineage>
</organism>
<dbReference type="KEGG" id="rpf:Rpic12D_4796"/>
<dbReference type="AlphaFoldDB" id="C6BPA7"/>
<gene>
    <name evidence="1" type="ordered locus">Rpic12D_4796</name>
</gene>
<protein>
    <submittedName>
        <fullName evidence="1">Uncharacterized protein</fullName>
    </submittedName>
</protein>
<reference evidence="1" key="1">
    <citation type="submission" date="2009-06" db="EMBL/GenBank/DDBJ databases">
        <title>Complete sequence plasmid 1 of Ralstonia pickettii 12D.</title>
        <authorList>
            <consortium name="US DOE Joint Genome Institute"/>
            <person name="Lucas S."/>
            <person name="Copeland A."/>
            <person name="Lapidus A."/>
            <person name="Glavina del Rio T."/>
            <person name="Dalin E."/>
            <person name="Tice H."/>
            <person name="Bruce D."/>
            <person name="Goodwin L."/>
            <person name="Pitluck S."/>
            <person name="Sims D."/>
            <person name="Meincke L."/>
            <person name="Brettin T."/>
            <person name="Detter J.C."/>
            <person name="Han C."/>
            <person name="Larimer F."/>
            <person name="Land M."/>
            <person name="Hauser L."/>
            <person name="Kyrpides N."/>
            <person name="Ovchinnikova G."/>
            <person name="Marsh T."/>
            <person name="Richardson P."/>
        </authorList>
    </citation>
    <scope>NUCLEOTIDE SEQUENCE [LARGE SCALE GENOMIC DNA]</scope>
    <source>
        <strain evidence="1">12D</strain>
        <plasmid>12D</plasmid>
        <plasmid evidence="1">pRp12D01</plasmid>
    </source>
</reference>
<name>C6BPA7_RALP1</name>
<dbReference type="HOGENOM" id="CLU_2411065_0_0_4"/>
<geneLocation type="plasmid" evidence="1">
    <name>pRp12D01</name>
</geneLocation>
<proteinExistence type="predicted"/>
<accession>C6BPA7</accession>
<evidence type="ECO:0000313" key="1">
    <source>
        <dbReference type="EMBL" id="ACS66031.1"/>
    </source>
</evidence>
<dbReference type="EMBL" id="CP001646">
    <property type="protein sequence ID" value="ACS66031.1"/>
    <property type="molecule type" value="Genomic_DNA"/>
</dbReference>
<sequence>MDVTESKFSSAVGPVRTAEELAVLITEGGHFTVTPAPYQGAENEQIVSSICAMRPKAVTLADFERSDLLAIFNGFKLAGVNVAIAWSSKTTI</sequence>
<keyword evidence="1" id="KW-0614">Plasmid</keyword>